<keyword evidence="3" id="KW-1185">Reference proteome</keyword>
<gene>
    <name evidence="2" type="ORF">GCM10010989_23010</name>
</gene>
<proteinExistence type="predicted"/>
<evidence type="ECO:0000256" key="1">
    <source>
        <dbReference type="SAM" id="SignalP"/>
    </source>
</evidence>
<evidence type="ECO:0000313" key="2">
    <source>
        <dbReference type="EMBL" id="GGD48055.1"/>
    </source>
</evidence>
<dbReference type="OrthoDB" id="2865265at2"/>
<keyword evidence="1" id="KW-0732">Signal</keyword>
<comment type="caution">
    <text evidence="2">The sequence shown here is derived from an EMBL/GenBank/DDBJ whole genome shotgun (WGS) entry which is preliminary data.</text>
</comment>
<feature type="signal peptide" evidence="1">
    <location>
        <begin position="1"/>
        <end position="21"/>
    </location>
</feature>
<protein>
    <submittedName>
        <fullName evidence="2">Uncharacterized protein</fullName>
    </submittedName>
</protein>
<name>A0A916YJQ8_9SPHN</name>
<dbReference type="RefSeq" id="WP_066763782.1">
    <property type="nucleotide sequence ID" value="NZ_BMIO01000007.1"/>
</dbReference>
<evidence type="ECO:0000313" key="3">
    <source>
        <dbReference type="Proteomes" id="UP000598997"/>
    </source>
</evidence>
<dbReference type="EMBL" id="BMIO01000007">
    <property type="protein sequence ID" value="GGD48055.1"/>
    <property type="molecule type" value="Genomic_DNA"/>
</dbReference>
<dbReference type="Proteomes" id="UP000598997">
    <property type="component" value="Unassembled WGS sequence"/>
</dbReference>
<dbReference type="AlphaFoldDB" id="A0A916YJQ8"/>
<feature type="chain" id="PRO_5037271817" evidence="1">
    <location>
        <begin position="22"/>
        <end position="176"/>
    </location>
</feature>
<organism evidence="2 3">
    <name type="scientific">Croceicoccus pelagius</name>
    <dbReference type="NCBI Taxonomy" id="1703341"/>
    <lineage>
        <taxon>Bacteria</taxon>
        <taxon>Pseudomonadati</taxon>
        <taxon>Pseudomonadota</taxon>
        <taxon>Alphaproteobacteria</taxon>
        <taxon>Sphingomonadales</taxon>
        <taxon>Erythrobacteraceae</taxon>
        <taxon>Croceicoccus</taxon>
    </lineage>
</organism>
<reference evidence="2 3" key="1">
    <citation type="journal article" date="2014" name="Int. J. Syst. Evol. Microbiol.">
        <title>Complete genome sequence of Corynebacterium casei LMG S-19264T (=DSM 44701T), isolated from a smear-ripened cheese.</title>
        <authorList>
            <consortium name="US DOE Joint Genome Institute (JGI-PGF)"/>
            <person name="Walter F."/>
            <person name="Albersmeier A."/>
            <person name="Kalinowski J."/>
            <person name="Ruckert C."/>
        </authorList>
    </citation>
    <scope>NUCLEOTIDE SEQUENCE [LARGE SCALE GENOMIC DNA]</scope>
    <source>
        <strain evidence="2 3">CGMCC 1.15358</strain>
    </source>
</reference>
<sequence length="176" mass="18435">MKKILIGSGIAVAMMSSVAFAAVTFDATSGTGFVGKGDVQLLYGWNDQKLQQNAAGVSFSYVSEETYKYDCTFTVEVGKDKVQEPRTQRRGKTTGINSSIAYDTRKNSQGKVTGFNLLGFGVENSTGEVPVEGGSCPGGQFADGVISNVELISSSGDGLTVTYGGISYPLAITPTI</sequence>
<accession>A0A916YJQ8</accession>